<dbReference type="Proteomes" id="UP000582837">
    <property type="component" value="Unassembled WGS sequence"/>
</dbReference>
<protein>
    <recommendedName>
        <fullName evidence="3">IraD/Gp25-like domain-containing protein</fullName>
    </recommendedName>
</protein>
<sequence length="119" mass="13052">MVQPTLLLPLRVEPDGQLARGDAVDSLVQLFKVMAATPAGSWGHARWFGLQEVFAAANPLLHDQQALADALNAALRGLEVRWARVHSVTTAPDRAQGERHFRITLMIEGGRVEHTRIAV</sequence>
<dbReference type="AlphaFoldDB" id="A0A841H2E7"/>
<dbReference type="RefSeq" id="WP_170036501.1">
    <property type="nucleotide sequence ID" value="NZ_JABDTL010000002.1"/>
</dbReference>
<evidence type="ECO:0000313" key="1">
    <source>
        <dbReference type="EMBL" id="MBB6072325.1"/>
    </source>
</evidence>
<proteinExistence type="predicted"/>
<gene>
    <name evidence="1" type="ORF">HNQ61_003987</name>
</gene>
<comment type="caution">
    <text evidence="1">The sequence shown here is derived from an EMBL/GenBank/DDBJ whole genome shotgun (WGS) entry which is preliminary data.</text>
</comment>
<name>A0A841H2E7_9BACT</name>
<reference evidence="1 2" key="1">
    <citation type="submission" date="2020-08" db="EMBL/GenBank/DDBJ databases">
        <title>Genomic Encyclopedia of Type Strains, Phase IV (KMG-IV): sequencing the most valuable type-strain genomes for metagenomic binning, comparative biology and taxonomic classification.</title>
        <authorList>
            <person name="Goeker M."/>
        </authorList>
    </citation>
    <scope>NUCLEOTIDE SEQUENCE [LARGE SCALE GENOMIC DNA]</scope>
    <source>
        <strain evidence="1 2">DSM 29007</strain>
    </source>
</reference>
<dbReference type="EMBL" id="JACHIA010000014">
    <property type="protein sequence ID" value="MBB6072325.1"/>
    <property type="molecule type" value="Genomic_DNA"/>
</dbReference>
<evidence type="ECO:0000313" key="2">
    <source>
        <dbReference type="Proteomes" id="UP000582837"/>
    </source>
</evidence>
<evidence type="ECO:0008006" key="3">
    <source>
        <dbReference type="Google" id="ProtNLM"/>
    </source>
</evidence>
<organism evidence="1 2">
    <name type="scientific">Longimicrobium terrae</name>
    <dbReference type="NCBI Taxonomy" id="1639882"/>
    <lineage>
        <taxon>Bacteria</taxon>
        <taxon>Pseudomonadati</taxon>
        <taxon>Gemmatimonadota</taxon>
        <taxon>Longimicrobiia</taxon>
        <taxon>Longimicrobiales</taxon>
        <taxon>Longimicrobiaceae</taxon>
        <taxon>Longimicrobium</taxon>
    </lineage>
</organism>
<keyword evidence="2" id="KW-1185">Reference proteome</keyword>
<accession>A0A841H2E7</accession>